<dbReference type="InterPro" id="IPR035990">
    <property type="entry name" value="TIM_sf"/>
</dbReference>
<dbReference type="GO" id="GO:0006094">
    <property type="term" value="P:gluconeogenesis"/>
    <property type="evidence" value="ECO:0007669"/>
    <property type="project" value="UniProtKB-UniPathway"/>
</dbReference>
<sequence>MSRRFFVGGNFKMNGTSDGIKKIANNLACANLDPKTGYLPRSEQPANVRYGVTEIVVAPPSLYLSLARDCFPSNIEIAAQNVFDKSVGAFTGEIAVSQLVDLGIKWTLLGHSERRMILNEDDQFIASKTKAALDGGLRVILCCGESLEQREQDKTIEVVTSQLNVVKEKPDIDGFLVGGASLKPSFVDIINSNL</sequence>
<evidence type="ECO:0000256" key="1">
    <source>
        <dbReference type="ARBA" id="ARBA00000474"/>
    </source>
</evidence>
<dbReference type="PANTHER" id="PTHR21139:SF41">
    <property type="entry name" value="TRIOSEPHOSPHATE ISOMERASE"/>
    <property type="match status" value="1"/>
</dbReference>
<dbReference type="CDD" id="cd00311">
    <property type="entry name" value="TIM"/>
    <property type="match status" value="1"/>
</dbReference>
<comment type="caution">
    <text evidence="10">The sequence shown here is derived from an EMBL/GenBank/DDBJ whole genome shotgun (WGS) entry which is preliminary data.</text>
</comment>
<dbReference type="Proteomes" id="UP000285326">
    <property type="component" value="Unassembled WGS sequence"/>
</dbReference>
<dbReference type="UniPathway" id="UPA00109">
    <property type="reaction ID" value="UER00189"/>
</dbReference>
<dbReference type="EMBL" id="MCBS01024568">
    <property type="protein sequence ID" value="RKF73148.1"/>
    <property type="molecule type" value="Genomic_DNA"/>
</dbReference>
<dbReference type="GO" id="GO:0005829">
    <property type="term" value="C:cytosol"/>
    <property type="evidence" value="ECO:0007669"/>
    <property type="project" value="TreeGrafter"/>
</dbReference>
<dbReference type="SUPFAM" id="SSF51351">
    <property type="entry name" value="Triosephosphate isomerase (TIM)"/>
    <property type="match status" value="1"/>
</dbReference>
<keyword evidence="7 9" id="KW-0324">Glycolysis</keyword>
<dbReference type="PANTHER" id="PTHR21139">
    <property type="entry name" value="TRIOSEPHOSPHATE ISOMERASE"/>
    <property type="match status" value="1"/>
</dbReference>
<evidence type="ECO:0000313" key="10">
    <source>
        <dbReference type="EMBL" id="RKF73148.1"/>
    </source>
</evidence>
<evidence type="ECO:0000256" key="6">
    <source>
        <dbReference type="ARBA" id="ARBA00022432"/>
    </source>
</evidence>
<comment type="pathway">
    <text evidence="3 9">Carbohydrate biosynthesis; gluconeogenesis.</text>
</comment>
<dbReference type="Gene3D" id="3.20.20.70">
    <property type="entry name" value="Aldolase class I"/>
    <property type="match status" value="2"/>
</dbReference>
<comment type="subunit">
    <text evidence="5">Homodimer.</text>
</comment>
<evidence type="ECO:0000256" key="5">
    <source>
        <dbReference type="ARBA" id="ARBA00011738"/>
    </source>
</evidence>
<organism evidence="10 11">
    <name type="scientific">Golovinomyces cichoracearum</name>
    <dbReference type="NCBI Taxonomy" id="62708"/>
    <lineage>
        <taxon>Eukaryota</taxon>
        <taxon>Fungi</taxon>
        <taxon>Dikarya</taxon>
        <taxon>Ascomycota</taxon>
        <taxon>Pezizomycotina</taxon>
        <taxon>Leotiomycetes</taxon>
        <taxon>Erysiphales</taxon>
        <taxon>Erysiphaceae</taxon>
        <taxon>Golovinomyces</taxon>
    </lineage>
</organism>
<dbReference type="GO" id="GO:0006096">
    <property type="term" value="P:glycolytic process"/>
    <property type="evidence" value="ECO:0007669"/>
    <property type="project" value="UniProtKB-UniPathway"/>
</dbReference>
<evidence type="ECO:0000256" key="8">
    <source>
        <dbReference type="ARBA" id="ARBA00023235"/>
    </source>
</evidence>
<dbReference type="EC" id="5.3.1.1" evidence="9"/>
<comment type="catalytic activity">
    <reaction evidence="1 9">
        <text>D-glyceraldehyde 3-phosphate = dihydroxyacetone phosphate</text>
        <dbReference type="Rhea" id="RHEA:18585"/>
        <dbReference type="ChEBI" id="CHEBI:57642"/>
        <dbReference type="ChEBI" id="CHEBI:59776"/>
        <dbReference type="EC" id="5.3.1.1"/>
    </reaction>
</comment>
<proteinExistence type="inferred from homology"/>
<accession>A0A420IF27</accession>
<evidence type="ECO:0000256" key="9">
    <source>
        <dbReference type="RuleBase" id="RU363013"/>
    </source>
</evidence>
<evidence type="ECO:0000256" key="2">
    <source>
        <dbReference type="ARBA" id="ARBA00004680"/>
    </source>
</evidence>
<evidence type="ECO:0000256" key="3">
    <source>
        <dbReference type="ARBA" id="ARBA00004742"/>
    </source>
</evidence>
<comment type="similarity">
    <text evidence="4 9">Belongs to the triosephosphate isomerase family.</text>
</comment>
<dbReference type="AlphaFoldDB" id="A0A420IF27"/>
<keyword evidence="6 9" id="KW-0312">Gluconeogenesis</keyword>
<dbReference type="PROSITE" id="PS51440">
    <property type="entry name" value="TIM_2"/>
    <property type="match status" value="1"/>
</dbReference>
<evidence type="ECO:0000256" key="4">
    <source>
        <dbReference type="ARBA" id="ARBA00007422"/>
    </source>
</evidence>
<protein>
    <recommendedName>
        <fullName evidence="9">Triosephosphate isomerase</fullName>
        <ecNumber evidence="9">5.3.1.1</ecNumber>
    </recommendedName>
</protein>
<dbReference type="InterPro" id="IPR000652">
    <property type="entry name" value="Triosephosphate_isomerase"/>
</dbReference>
<reference evidence="10 11" key="1">
    <citation type="journal article" date="2018" name="BMC Genomics">
        <title>Comparative genome analyses reveal sequence features reflecting distinct modes of host-adaptation between dicot and monocot powdery mildew.</title>
        <authorList>
            <person name="Wu Y."/>
            <person name="Ma X."/>
            <person name="Pan Z."/>
            <person name="Kale S.D."/>
            <person name="Song Y."/>
            <person name="King H."/>
            <person name="Zhang Q."/>
            <person name="Presley C."/>
            <person name="Deng X."/>
            <person name="Wei C.I."/>
            <person name="Xiao S."/>
        </authorList>
    </citation>
    <scope>NUCLEOTIDE SEQUENCE [LARGE SCALE GENOMIC DNA]</scope>
    <source>
        <strain evidence="10">UMSG1</strain>
    </source>
</reference>
<dbReference type="Pfam" id="PF00121">
    <property type="entry name" value="TIM"/>
    <property type="match status" value="1"/>
</dbReference>
<dbReference type="GO" id="GO:0046166">
    <property type="term" value="P:glyceraldehyde-3-phosphate biosynthetic process"/>
    <property type="evidence" value="ECO:0007669"/>
    <property type="project" value="TreeGrafter"/>
</dbReference>
<dbReference type="GO" id="GO:0004807">
    <property type="term" value="F:triose-phosphate isomerase activity"/>
    <property type="evidence" value="ECO:0007669"/>
    <property type="project" value="UniProtKB-EC"/>
</dbReference>
<gene>
    <name evidence="10" type="ORF">GcM1_245063</name>
</gene>
<evidence type="ECO:0000313" key="11">
    <source>
        <dbReference type="Proteomes" id="UP000285326"/>
    </source>
</evidence>
<dbReference type="GO" id="GO:0019563">
    <property type="term" value="P:glycerol catabolic process"/>
    <property type="evidence" value="ECO:0007669"/>
    <property type="project" value="TreeGrafter"/>
</dbReference>
<keyword evidence="8 9" id="KW-0413">Isomerase</keyword>
<dbReference type="UniPathway" id="UPA00138"/>
<evidence type="ECO:0000256" key="7">
    <source>
        <dbReference type="ARBA" id="ARBA00023152"/>
    </source>
</evidence>
<name>A0A420IF27_9PEZI</name>
<dbReference type="InterPro" id="IPR013785">
    <property type="entry name" value="Aldolase_TIM"/>
</dbReference>
<comment type="pathway">
    <text evidence="2 9">Carbohydrate degradation; glycolysis; D-glyceraldehyde 3-phosphate from glycerone phosphate: step 1/1.</text>
</comment>